<dbReference type="Pfam" id="PF09832">
    <property type="entry name" value="DUF2059"/>
    <property type="match status" value="1"/>
</dbReference>
<evidence type="ECO:0000256" key="1">
    <source>
        <dbReference type="SAM" id="SignalP"/>
    </source>
</evidence>
<evidence type="ECO:0000259" key="2">
    <source>
        <dbReference type="Pfam" id="PF09832"/>
    </source>
</evidence>
<accession>A0A4R5TKS4</accession>
<dbReference type="Proteomes" id="UP000294796">
    <property type="component" value="Unassembled WGS sequence"/>
</dbReference>
<evidence type="ECO:0000313" key="4">
    <source>
        <dbReference type="Proteomes" id="UP000294796"/>
    </source>
</evidence>
<feature type="signal peptide" evidence="1">
    <location>
        <begin position="1"/>
        <end position="27"/>
    </location>
</feature>
<keyword evidence="1" id="KW-0732">Signal</keyword>
<protein>
    <submittedName>
        <fullName evidence="3">DUF2059 domain-containing protein</fullName>
    </submittedName>
</protein>
<comment type="caution">
    <text evidence="3">The sequence shown here is derived from an EMBL/GenBank/DDBJ whole genome shotgun (WGS) entry which is preliminary data.</text>
</comment>
<dbReference type="InterPro" id="IPR018637">
    <property type="entry name" value="DUF2059"/>
</dbReference>
<name>A0A4R5TKS4_9GAMM</name>
<proteinExistence type="predicted"/>
<reference evidence="3 4" key="1">
    <citation type="submission" date="2019-03" db="EMBL/GenBank/DDBJ databases">
        <title>Luteimonas zhaokaii sp.nov., isolated from the rectal contents of Plateau pika in Yushu, Qinghai Province, China.</title>
        <authorList>
            <person name="Zhang G."/>
        </authorList>
    </citation>
    <scope>NUCLEOTIDE SEQUENCE [LARGE SCALE GENOMIC DNA]</scope>
    <source>
        <strain evidence="3 4">B9</strain>
    </source>
</reference>
<evidence type="ECO:0000313" key="3">
    <source>
        <dbReference type="EMBL" id="TDK23123.1"/>
    </source>
</evidence>
<dbReference type="AlphaFoldDB" id="A0A4R5TKS4"/>
<dbReference type="EMBL" id="SMTF01000010">
    <property type="protein sequence ID" value="TDK23123.1"/>
    <property type="molecule type" value="Genomic_DNA"/>
</dbReference>
<feature type="domain" description="DUF2059" evidence="2">
    <location>
        <begin position="99"/>
        <end position="156"/>
    </location>
</feature>
<dbReference type="RefSeq" id="WP_133322429.1">
    <property type="nucleotide sequence ID" value="NZ_SMTF01000010.1"/>
</dbReference>
<dbReference type="OrthoDB" id="490569at2"/>
<keyword evidence="4" id="KW-1185">Reference proteome</keyword>
<gene>
    <name evidence="3" type="ORF">E2F46_12225</name>
</gene>
<feature type="chain" id="PRO_5020902187" evidence="1">
    <location>
        <begin position="28"/>
        <end position="170"/>
    </location>
</feature>
<sequence length="170" mass="19123">MTMHRNNRFSAILFAMLCLLASPAAFAQGASDARLDRLLEVMRARETVDAILPQVEASQRQMIDQLTAGQQLDDAQRARLDAILARTNQRMNETLAWDNMAPMYRDIYRNTFNDEDIDAMLGFYGSAAGQRLLDKMPLLMQNTMGAVQQMIVPLLQQLEQDIRAEASAGE</sequence>
<organism evidence="3 4">
    <name type="scientific">Luteimonas aestuarii</name>
    <dbReference type="NCBI Taxonomy" id="453837"/>
    <lineage>
        <taxon>Bacteria</taxon>
        <taxon>Pseudomonadati</taxon>
        <taxon>Pseudomonadota</taxon>
        <taxon>Gammaproteobacteria</taxon>
        <taxon>Lysobacterales</taxon>
        <taxon>Lysobacteraceae</taxon>
        <taxon>Luteimonas</taxon>
    </lineage>
</organism>